<dbReference type="InterPro" id="IPR001647">
    <property type="entry name" value="HTH_TetR"/>
</dbReference>
<evidence type="ECO:0000313" key="6">
    <source>
        <dbReference type="EMBL" id="UFP95540.1"/>
    </source>
</evidence>
<proteinExistence type="predicted"/>
<dbReference type="Pfam" id="PF00440">
    <property type="entry name" value="TetR_N"/>
    <property type="match status" value="1"/>
</dbReference>
<evidence type="ECO:0000256" key="4">
    <source>
        <dbReference type="PROSITE-ProRule" id="PRU00335"/>
    </source>
</evidence>
<dbReference type="SUPFAM" id="SSF46689">
    <property type="entry name" value="Homeodomain-like"/>
    <property type="match status" value="1"/>
</dbReference>
<reference evidence="6 7" key="1">
    <citation type="journal article" date="2021" name="Genome Biol. Evol.">
        <title>Complete Genome Sequencing of a Novel Gloeobacter Species from a Waterfall Cave in Mexico.</title>
        <authorList>
            <person name="Saw J.H."/>
            <person name="Cardona T."/>
            <person name="Montejano G."/>
        </authorList>
    </citation>
    <scope>NUCLEOTIDE SEQUENCE [LARGE SCALE GENOMIC DNA]</scope>
    <source>
        <strain evidence="6">MG652769</strain>
    </source>
</reference>
<dbReference type="PANTHER" id="PTHR30055">
    <property type="entry name" value="HTH-TYPE TRANSCRIPTIONAL REGULATOR RUTR"/>
    <property type="match status" value="1"/>
</dbReference>
<dbReference type="Proteomes" id="UP001054846">
    <property type="component" value="Chromosome"/>
</dbReference>
<accession>A0ABY3PPB7</accession>
<protein>
    <submittedName>
        <fullName evidence="6">TetR/AcrR family transcriptional regulator</fullName>
    </submittedName>
</protein>
<evidence type="ECO:0000256" key="2">
    <source>
        <dbReference type="ARBA" id="ARBA00023125"/>
    </source>
</evidence>
<sequence length="193" mass="22001">MGRRRTIDPEHIIQATLVVLSTHGVEAVTIAQIARQAGISEASIYKCFASKEDLLRACISESVEPQEFWRKLFAQGESRPVSALLEEAALFTVRYYCQHLPTLLLRALRPQADDCCSGPLQTMKLQTHYFRLEIERRRIRPGDPQRLSAAFCGPLFYYVFISRAFLGGEAPTPPEQFARQWAQDFWQSVRPNA</sequence>
<dbReference type="PANTHER" id="PTHR30055:SF238">
    <property type="entry name" value="MYCOFACTOCIN BIOSYNTHESIS TRANSCRIPTIONAL REGULATOR MFTR-RELATED"/>
    <property type="match status" value="1"/>
</dbReference>
<keyword evidence="2 4" id="KW-0238">DNA-binding</keyword>
<gene>
    <name evidence="6" type="ORF">ISF26_04645</name>
</gene>
<feature type="domain" description="HTH tetR-type" evidence="5">
    <location>
        <begin position="6"/>
        <end position="66"/>
    </location>
</feature>
<dbReference type="Gene3D" id="1.10.357.10">
    <property type="entry name" value="Tetracycline Repressor, domain 2"/>
    <property type="match status" value="1"/>
</dbReference>
<dbReference type="PROSITE" id="PS50977">
    <property type="entry name" value="HTH_TETR_2"/>
    <property type="match status" value="1"/>
</dbReference>
<evidence type="ECO:0000256" key="3">
    <source>
        <dbReference type="ARBA" id="ARBA00023163"/>
    </source>
</evidence>
<evidence type="ECO:0000259" key="5">
    <source>
        <dbReference type="PROSITE" id="PS50977"/>
    </source>
</evidence>
<keyword evidence="7" id="KW-1185">Reference proteome</keyword>
<evidence type="ECO:0000256" key="1">
    <source>
        <dbReference type="ARBA" id="ARBA00023015"/>
    </source>
</evidence>
<keyword evidence="3" id="KW-0804">Transcription</keyword>
<dbReference type="RefSeq" id="WP_230842767.1">
    <property type="nucleotide sequence ID" value="NZ_CP063845.1"/>
</dbReference>
<dbReference type="InterPro" id="IPR050109">
    <property type="entry name" value="HTH-type_TetR-like_transc_reg"/>
</dbReference>
<dbReference type="InterPro" id="IPR009057">
    <property type="entry name" value="Homeodomain-like_sf"/>
</dbReference>
<organism evidence="6 7">
    <name type="scientific">Gloeobacter morelensis MG652769</name>
    <dbReference type="NCBI Taxonomy" id="2781736"/>
    <lineage>
        <taxon>Bacteria</taxon>
        <taxon>Bacillati</taxon>
        <taxon>Cyanobacteriota</taxon>
        <taxon>Cyanophyceae</taxon>
        <taxon>Gloeobacterales</taxon>
        <taxon>Gloeobacteraceae</taxon>
        <taxon>Gloeobacter</taxon>
        <taxon>Gloeobacter morelensis</taxon>
    </lineage>
</organism>
<name>A0ABY3PPB7_9CYAN</name>
<dbReference type="EMBL" id="CP063845">
    <property type="protein sequence ID" value="UFP95540.1"/>
    <property type="molecule type" value="Genomic_DNA"/>
</dbReference>
<dbReference type="PRINTS" id="PR00455">
    <property type="entry name" value="HTHTETR"/>
</dbReference>
<evidence type="ECO:0000313" key="7">
    <source>
        <dbReference type="Proteomes" id="UP001054846"/>
    </source>
</evidence>
<keyword evidence="1" id="KW-0805">Transcription regulation</keyword>
<feature type="DNA-binding region" description="H-T-H motif" evidence="4">
    <location>
        <begin position="29"/>
        <end position="48"/>
    </location>
</feature>